<organism evidence="1">
    <name type="scientific">bioreactor metagenome</name>
    <dbReference type="NCBI Taxonomy" id="1076179"/>
    <lineage>
        <taxon>unclassified sequences</taxon>
        <taxon>metagenomes</taxon>
        <taxon>ecological metagenomes</taxon>
    </lineage>
</organism>
<protein>
    <submittedName>
        <fullName evidence="1">Uncharacterized protein</fullName>
    </submittedName>
</protein>
<proteinExistence type="predicted"/>
<comment type="caution">
    <text evidence="1">The sequence shown here is derived from an EMBL/GenBank/DDBJ whole genome shotgun (WGS) entry which is preliminary data.</text>
</comment>
<dbReference type="EMBL" id="VSSQ01000427">
    <property type="protein sequence ID" value="MPL94421.1"/>
    <property type="molecule type" value="Genomic_DNA"/>
</dbReference>
<accession>A0A644VSP2</accession>
<evidence type="ECO:0000313" key="1">
    <source>
        <dbReference type="EMBL" id="MPL94421.1"/>
    </source>
</evidence>
<reference evidence="1" key="1">
    <citation type="submission" date="2019-08" db="EMBL/GenBank/DDBJ databases">
        <authorList>
            <person name="Kucharzyk K."/>
            <person name="Murdoch R.W."/>
            <person name="Higgins S."/>
            <person name="Loffler F."/>
        </authorList>
    </citation>
    <scope>NUCLEOTIDE SEQUENCE</scope>
</reference>
<sequence length="380" mass="44092">MIRNLISRLLRLEPTEQVEKKIQTLMDFHQKELLGYKLQIENQNLEITLLNEQLESLKSQIIDPNLIQKKDIIIDELRNTIALFEEMLADDNFASNEQRKKYYETKEKKHYTPSTTPDPALTPNKNQIIHTIKEIPKPKPVSLKESYSFIPKRNEPIKRIQNSVILSIIEKLAKINLTVEYADDQFVLVRQNGSKVPLKERFTHIEIYEDGALILTDTNGNHAAFCLNTGKRLSKSSQDKSVVISDIENINHYAELFDQLNTNKQNGKESPHKRILLLSIIDSIDKGQIISPEIELTPALESTYNDIWELHLKGETYYKPNIKVPFTYMASEPFWHQTNDPKDQTSPNIAIIDTALFKLLQDEKSRTYLTLRLEQRLEVN</sequence>
<dbReference type="AlphaFoldDB" id="A0A644VSP2"/>
<name>A0A644VSP2_9ZZZZ</name>
<gene>
    <name evidence="1" type="ORF">SDC9_40574</name>
</gene>